<evidence type="ECO:0000256" key="6">
    <source>
        <dbReference type="ARBA" id="ARBA00047422"/>
    </source>
</evidence>
<evidence type="ECO:0000256" key="4">
    <source>
        <dbReference type="ARBA" id="ARBA00022691"/>
    </source>
</evidence>
<dbReference type="InterPro" id="IPR001525">
    <property type="entry name" value="C5_MeTfrase"/>
</dbReference>
<dbReference type="EC" id="2.1.1.37" evidence="1"/>
<gene>
    <name evidence="8" type="ORF">F0185_05190</name>
</gene>
<name>A0ABX0LDQ6_9BURK</name>
<dbReference type="SUPFAM" id="SSF53335">
    <property type="entry name" value="S-adenosyl-L-methionine-dependent methyltransferases"/>
    <property type="match status" value="1"/>
</dbReference>
<dbReference type="InterPro" id="IPR018117">
    <property type="entry name" value="C5_DNA_meth_AS"/>
</dbReference>
<dbReference type="GO" id="GO:0032259">
    <property type="term" value="P:methylation"/>
    <property type="evidence" value="ECO:0007669"/>
    <property type="project" value="UniProtKB-KW"/>
</dbReference>
<evidence type="ECO:0000256" key="5">
    <source>
        <dbReference type="ARBA" id="ARBA00022747"/>
    </source>
</evidence>
<keyword evidence="3 7" id="KW-0808">Transferase</keyword>
<comment type="catalytic activity">
    <reaction evidence="6">
        <text>a 2'-deoxycytidine in DNA + S-adenosyl-L-methionine = a 5-methyl-2'-deoxycytidine in DNA + S-adenosyl-L-homocysteine + H(+)</text>
        <dbReference type="Rhea" id="RHEA:13681"/>
        <dbReference type="Rhea" id="RHEA-COMP:11369"/>
        <dbReference type="Rhea" id="RHEA-COMP:11370"/>
        <dbReference type="ChEBI" id="CHEBI:15378"/>
        <dbReference type="ChEBI" id="CHEBI:57856"/>
        <dbReference type="ChEBI" id="CHEBI:59789"/>
        <dbReference type="ChEBI" id="CHEBI:85452"/>
        <dbReference type="ChEBI" id="CHEBI:85454"/>
        <dbReference type="EC" id="2.1.1.37"/>
    </reaction>
</comment>
<keyword evidence="5" id="KW-0680">Restriction system</keyword>
<evidence type="ECO:0000256" key="1">
    <source>
        <dbReference type="ARBA" id="ARBA00011975"/>
    </source>
</evidence>
<comment type="caution">
    <text evidence="8">The sequence shown here is derived from an EMBL/GenBank/DDBJ whole genome shotgun (WGS) entry which is preliminary data.</text>
</comment>
<evidence type="ECO:0000313" key="9">
    <source>
        <dbReference type="Proteomes" id="UP000785613"/>
    </source>
</evidence>
<keyword evidence="9" id="KW-1185">Reference proteome</keyword>
<dbReference type="PRINTS" id="PR00105">
    <property type="entry name" value="C5METTRFRASE"/>
</dbReference>
<organism evidence="8 9">
    <name type="scientific">Massilia rubra</name>
    <dbReference type="NCBI Taxonomy" id="2607910"/>
    <lineage>
        <taxon>Bacteria</taxon>
        <taxon>Pseudomonadati</taxon>
        <taxon>Pseudomonadota</taxon>
        <taxon>Betaproteobacteria</taxon>
        <taxon>Burkholderiales</taxon>
        <taxon>Oxalobacteraceae</taxon>
        <taxon>Telluria group</taxon>
        <taxon>Massilia</taxon>
    </lineage>
</organism>
<evidence type="ECO:0000256" key="3">
    <source>
        <dbReference type="ARBA" id="ARBA00022679"/>
    </source>
</evidence>
<keyword evidence="2 7" id="KW-0489">Methyltransferase</keyword>
<dbReference type="InterPro" id="IPR050390">
    <property type="entry name" value="C5-Methyltransferase"/>
</dbReference>
<proteinExistence type="inferred from homology"/>
<dbReference type="RefSeq" id="WP_167222258.1">
    <property type="nucleotide sequence ID" value="NZ_VUYU01000003.1"/>
</dbReference>
<evidence type="ECO:0000256" key="7">
    <source>
        <dbReference type="PROSITE-ProRule" id="PRU01016"/>
    </source>
</evidence>
<dbReference type="Proteomes" id="UP000785613">
    <property type="component" value="Unassembled WGS sequence"/>
</dbReference>
<evidence type="ECO:0000313" key="8">
    <source>
        <dbReference type="EMBL" id="NHZ32983.1"/>
    </source>
</evidence>
<comment type="similarity">
    <text evidence="7">Belongs to the class I-like SAM-binding methyltransferase superfamily. C5-methyltransferase family.</text>
</comment>
<dbReference type="GO" id="GO:0008168">
    <property type="term" value="F:methyltransferase activity"/>
    <property type="evidence" value="ECO:0007669"/>
    <property type="project" value="UniProtKB-KW"/>
</dbReference>
<dbReference type="InterPro" id="IPR031303">
    <property type="entry name" value="C5_meth_CS"/>
</dbReference>
<dbReference type="PROSITE" id="PS00094">
    <property type="entry name" value="C5_MTASE_1"/>
    <property type="match status" value="1"/>
</dbReference>
<feature type="active site" evidence="7">
    <location>
        <position position="149"/>
    </location>
</feature>
<accession>A0ABX0LDQ6</accession>
<dbReference type="InterPro" id="IPR029063">
    <property type="entry name" value="SAM-dependent_MTases_sf"/>
</dbReference>
<dbReference type="PROSITE" id="PS51679">
    <property type="entry name" value="SAM_MT_C5"/>
    <property type="match status" value="1"/>
</dbReference>
<dbReference type="PANTHER" id="PTHR10629">
    <property type="entry name" value="CYTOSINE-SPECIFIC METHYLTRANSFERASE"/>
    <property type="match status" value="1"/>
</dbReference>
<keyword evidence="4 7" id="KW-0949">S-adenosyl-L-methionine</keyword>
<protein>
    <recommendedName>
        <fullName evidence="1">DNA (cytosine-5-)-methyltransferase</fullName>
        <ecNumber evidence="1">2.1.1.37</ecNumber>
    </recommendedName>
</protein>
<evidence type="ECO:0000256" key="2">
    <source>
        <dbReference type="ARBA" id="ARBA00022603"/>
    </source>
</evidence>
<dbReference type="EMBL" id="VUYU01000003">
    <property type="protein sequence ID" value="NHZ32983.1"/>
    <property type="molecule type" value="Genomic_DNA"/>
</dbReference>
<sequence>MNYVELFAGCGGLSLGLKSTGGKMLLANELSPMASETFSFNLLGEPLTTLAKSKILSKGPILTKWLSSKYELQDMTSRLSENPQEFPPLGKGVCDLRSDGRDLAGSMVVGSVVELNRWLNDVKNKTAMELLRNGFGEGNIDLVSGGPPCQSFSMAGMRQYTNARNVLPWEFAKFVQLIQPKFALLENVTGILRPFVVEGKKVYAWFEVAQAFAQIGMEPGNPSCGYVPICLHVNAKFAGVAQNRPRFIMLSIRKDVYDTLRNELPMRDREILNSSKAFFEKIRKRQPVELKDLPLHDADKNPSIFLGTFLKGLVNGRPTSVREAIDDLRSDEVWESAYVKSINTILSRGLAGEPKANHDFRRHCIDVKRRFRIYQVLSKVRPETATAAFQILKRKKTTLDDAAWGELRAHAFYLKPDGAFTSFGTKAGLEDFLMDHETGKHKQKAMVASMPAPAALSIPDDMCHYYEDQDCLRTLTVREMARIQSFPDKFTFCSKATTGGKSRRFEVPQYTQVGNAVPPLLGRALGLIVQDLLDRYHAAHDPMATAKAVSVVD</sequence>
<dbReference type="PROSITE" id="PS00095">
    <property type="entry name" value="C5_MTASE_2"/>
    <property type="match status" value="1"/>
</dbReference>
<dbReference type="PANTHER" id="PTHR10629:SF52">
    <property type="entry name" value="DNA (CYTOSINE-5)-METHYLTRANSFERASE 1"/>
    <property type="match status" value="1"/>
</dbReference>
<dbReference type="Gene3D" id="3.40.50.150">
    <property type="entry name" value="Vaccinia Virus protein VP39"/>
    <property type="match status" value="1"/>
</dbReference>
<dbReference type="Pfam" id="PF00145">
    <property type="entry name" value="DNA_methylase"/>
    <property type="match status" value="2"/>
</dbReference>
<dbReference type="Gene3D" id="3.90.120.10">
    <property type="entry name" value="DNA Methylase, subunit A, domain 2"/>
    <property type="match status" value="1"/>
</dbReference>
<reference evidence="8 9" key="1">
    <citation type="submission" date="2019-09" db="EMBL/GenBank/DDBJ databases">
        <title>Taxonomy of Antarctic Massilia spp.: description of Massilia rubra sp. nov., Massilia aquatica sp. nov., Massilia mucilaginosa sp. nov., Massilia frigida sp. nov. isolated from streams, lakes and regoliths.</title>
        <authorList>
            <person name="Holochova P."/>
            <person name="Sedlacek I."/>
            <person name="Kralova S."/>
            <person name="Maslanova I."/>
            <person name="Busse H.-J."/>
            <person name="Stankova E."/>
            <person name="Vrbovska V."/>
            <person name="Kovarovic V."/>
            <person name="Bartak M."/>
            <person name="Svec P."/>
            <person name="Pantucek R."/>
        </authorList>
    </citation>
    <scope>NUCLEOTIDE SEQUENCE [LARGE SCALE GENOMIC DNA]</scope>
    <source>
        <strain evidence="8 9">CCM 8692</strain>
    </source>
</reference>